<dbReference type="PRINTS" id="PR01021">
    <property type="entry name" value="OMPADOMAIN"/>
</dbReference>
<dbReference type="InterPro" id="IPR013783">
    <property type="entry name" value="Ig-like_fold"/>
</dbReference>
<dbReference type="InterPro" id="IPR050330">
    <property type="entry name" value="Bact_OuterMem_StrucFunc"/>
</dbReference>
<evidence type="ECO:0000313" key="7">
    <source>
        <dbReference type="EMBL" id="PZO50475.1"/>
    </source>
</evidence>
<name>A0A2W4YWA5_9CYAN</name>
<evidence type="ECO:0000313" key="8">
    <source>
        <dbReference type="Proteomes" id="UP000249794"/>
    </source>
</evidence>
<evidence type="ECO:0000256" key="2">
    <source>
        <dbReference type="ARBA" id="ARBA00023136"/>
    </source>
</evidence>
<keyword evidence="2 4" id="KW-0472">Membrane</keyword>
<evidence type="ECO:0000259" key="6">
    <source>
        <dbReference type="PROSITE" id="PS51123"/>
    </source>
</evidence>
<evidence type="ECO:0000256" key="1">
    <source>
        <dbReference type="ARBA" id="ARBA00004442"/>
    </source>
</evidence>
<dbReference type="InterPro" id="IPR006665">
    <property type="entry name" value="OmpA-like"/>
</dbReference>
<dbReference type="CDD" id="cd07185">
    <property type="entry name" value="OmpA_C-like"/>
    <property type="match status" value="1"/>
</dbReference>
<accession>A0A2W4YWA5</accession>
<dbReference type="AlphaFoldDB" id="A0A2W4YWA5"/>
<dbReference type="GO" id="GO:0009279">
    <property type="term" value="C:cell outer membrane"/>
    <property type="evidence" value="ECO:0007669"/>
    <property type="project" value="UniProtKB-SubCell"/>
</dbReference>
<keyword evidence="3" id="KW-0998">Cell outer membrane</keyword>
<evidence type="ECO:0000256" key="3">
    <source>
        <dbReference type="ARBA" id="ARBA00023237"/>
    </source>
</evidence>
<protein>
    <recommendedName>
        <fullName evidence="6">OmpA-like domain-containing protein</fullName>
    </recommendedName>
</protein>
<dbReference type="InterPro" id="IPR036737">
    <property type="entry name" value="OmpA-like_sf"/>
</dbReference>
<evidence type="ECO:0000256" key="4">
    <source>
        <dbReference type="PROSITE-ProRule" id="PRU00473"/>
    </source>
</evidence>
<feature type="region of interest" description="Disordered" evidence="5">
    <location>
        <begin position="115"/>
        <end position="138"/>
    </location>
</feature>
<proteinExistence type="predicted"/>
<reference evidence="8" key="1">
    <citation type="submission" date="2018-04" db="EMBL/GenBank/DDBJ databases">
        <authorList>
            <person name="Cornet L."/>
        </authorList>
    </citation>
    <scope>NUCLEOTIDE SEQUENCE [LARGE SCALE GENOMIC DNA]</scope>
</reference>
<dbReference type="Gene3D" id="2.160.20.10">
    <property type="entry name" value="Single-stranded right-handed beta-helix, Pectin lyase-like"/>
    <property type="match status" value="1"/>
</dbReference>
<dbReference type="Proteomes" id="UP000249794">
    <property type="component" value="Unassembled WGS sequence"/>
</dbReference>
<dbReference type="InterPro" id="IPR012334">
    <property type="entry name" value="Pectin_lyas_fold"/>
</dbReference>
<organism evidence="7 8">
    <name type="scientific">Phormidesmis priestleyi</name>
    <dbReference type="NCBI Taxonomy" id="268141"/>
    <lineage>
        <taxon>Bacteria</taxon>
        <taxon>Bacillati</taxon>
        <taxon>Cyanobacteriota</taxon>
        <taxon>Cyanophyceae</taxon>
        <taxon>Leptolyngbyales</taxon>
        <taxon>Leptolyngbyaceae</taxon>
        <taxon>Phormidesmis</taxon>
    </lineage>
</organism>
<dbReference type="SUPFAM" id="SSF103088">
    <property type="entry name" value="OmpA-like"/>
    <property type="match status" value="1"/>
</dbReference>
<comment type="caution">
    <text evidence="7">The sequence shown here is derived from an EMBL/GenBank/DDBJ whole genome shotgun (WGS) entry which is preliminary data.</text>
</comment>
<dbReference type="Gene3D" id="2.60.40.10">
    <property type="entry name" value="Immunoglobulins"/>
    <property type="match status" value="1"/>
</dbReference>
<dbReference type="PANTHER" id="PTHR30329:SF21">
    <property type="entry name" value="LIPOPROTEIN YIAD-RELATED"/>
    <property type="match status" value="1"/>
</dbReference>
<dbReference type="Gene3D" id="3.30.1330.60">
    <property type="entry name" value="OmpA-like domain"/>
    <property type="match status" value="1"/>
</dbReference>
<dbReference type="SUPFAM" id="SSF51126">
    <property type="entry name" value="Pectin lyase-like"/>
    <property type="match status" value="1"/>
</dbReference>
<feature type="domain" description="OmpA-like" evidence="6">
    <location>
        <begin position="263"/>
        <end position="380"/>
    </location>
</feature>
<dbReference type="PANTHER" id="PTHR30329">
    <property type="entry name" value="STATOR ELEMENT OF FLAGELLAR MOTOR COMPLEX"/>
    <property type="match status" value="1"/>
</dbReference>
<reference evidence="7 8" key="2">
    <citation type="submission" date="2018-06" db="EMBL/GenBank/DDBJ databases">
        <title>Metagenomic assembly of (sub)arctic Cyanobacteria and their associated microbiome from non-axenic cultures.</title>
        <authorList>
            <person name="Baurain D."/>
        </authorList>
    </citation>
    <scope>NUCLEOTIDE SEQUENCE [LARGE SCALE GENOMIC DNA]</scope>
    <source>
        <strain evidence="7">ULC027bin1</strain>
    </source>
</reference>
<dbReference type="PROSITE" id="PS51123">
    <property type="entry name" value="OMPA_2"/>
    <property type="match status" value="1"/>
</dbReference>
<dbReference type="EMBL" id="QBMP01000187">
    <property type="protein sequence ID" value="PZO50475.1"/>
    <property type="molecule type" value="Genomic_DNA"/>
</dbReference>
<comment type="subcellular location">
    <subcellularLocation>
        <location evidence="1">Cell outer membrane</location>
    </subcellularLocation>
</comment>
<evidence type="ECO:0000256" key="5">
    <source>
        <dbReference type="SAM" id="MobiDB-lite"/>
    </source>
</evidence>
<dbReference type="InterPro" id="IPR011050">
    <property type="entry name" value="Pectin_lyase_fold/virulence"/>
</dbReference>
<gene>
    <name evidence="7" type="ORF">DCF15_15785</name>
</gene>
<dbReference type="InterPro" id="IPR006664">
    <property type="entry name" value="OMP_bac"/>
</dbReference>
<dbReference type="Pfam" id="PF00691">
    <property type="entry name" value="OmpA"/>
    <property type="match status" value="1"/>
</dbReference>
<sequence>MADGIRFEGDIDGAKVFSNLVCANDGSGLAMFKPQGSANIYDNDIRFNGRRLRSSGVSLMGNGHQVTNNFIAFQPGPGVGITAYPNSTQNIVQGNYFRQLDGLSVDLTYHYGTQPSDFQFSDGPNPPRNSSQRRRDSANAAINAPEFDAYVFSMSGATTQVTGRADPGSDVGIYQAASGKHYSELGDQLTTVTVGEDGRFSADVSLPEGARVSAIATDSRYGTSEPSPAAAIGVELPPEPRPAYQPVCQDPPLPPEIVAAEPPAPITLRVPRNIHFALDRSFISAQSANILDQIAAAMTQYPSLTVELEGHTDPRASNAYNQALGERRALAARDYLLQQGIAPERMRIRSFGETQLISNRPDVVDYARDRRVEFIFSDTRGLDIIFENTESDLQVE</sequence>